<dbReference type="STRING" id="516051.VC82_106"/>
<dbReference type="OrthoDB" id="9798407at2"/>
<dbReference type="Gene3D" id="3.20.20.150">
    <property type="entry name" value="Divalent-metal-dependent TIM barrel enzymes"/>
    <property type="match status" value="1"/>
</dbReference>
<keyword evidence="3" id="KW-1185">Reference proteome</keyword>
<reference evidence="2 3" key="1">
    <citation type="submission" date="2015-03" db="EMBL/GenBank/DDBJ databases">
        <title>Complete genome sequence of Muricauda lutaonensis CC-HSB-11T, isolated from a coastal hot spring.</title>
        <authorList>
            <person name="Kim K.M."/>
        </authorList>
    </citation>
    <scope>NUCLEOTIDE SEQUENCE [LARGE SCALE GENOMIC DNA]</scope>
    <source>
        <strain evidence="2 3">CC-HSB-11</strain>
    </source>
</reference>
<dbReference type="Pfam" id="PF01261">
    <property type="entry name" value="AP_endonuc_2"/>
    <property type="match status" value="1"/>
</dbReference>
<name>A0A0D5YPI5_9FLAO</name>
<dbReference type="InterPro" id="IPR013022">
    <property type="entry name" value="Xyl_isomerase-like_TIM-brl"/>
</dbReference>
<accession>A0A0D5YPI5</accession>
<dbReference type="InterPro" id="IPR036237">
    <property type="entry name" value="Xyl_isomerase-like_sf"/>
</dbReference>
<dbReference type="InterPro" id="IPR050312">
    <property type="entry name" value="IolE/XylAMocC-like"/>
</dbReference>
<dbReference type="RefSeq" id="WP_157517921.1">
    <property type="nucleotide sequence ID" value="NZ_CP011071.1"/>
</dbReference>
<dbReference type="PANTHER" id="PTHR12110">
    <property type="entry name" value="HYDROXYPYRUVATE ISOMERASE"/>
    <property type="match status" value="1"/>
</dbReference>
<dbReference type="GO" id="GO:0016853">
    <property type="term" value="F:isomerase activity"/>
    <property type="evidence" value="ECO:0007669"/>
    <property type="project" value="UniProtKB-KW"/>
</dbReference>
<dbReference type="HOGENOM" id="CLU_059523_1_0_10"/>
<evidence type="ECO:0000313" key="3">
    <source>
        <dbReference type="Proteomes" id="UP000032726"/>
    </source>
</evidence>
<feature type="domain" description="Xylose isomerase-like TIM barrel" evidence="1">
    <location>
        <begin position="60"/>
        <end position="318"/>
    </location>
</feature>
<dbReference type="KEGG" id="mlt:VC82_106"/>
<dbReference type="EMBL" id="CP011071">
    <property type="protein sequence ID" value="AKA33798.1"/>
    <property type="molecule type" value="Genomic_DNA"/>
</dbReference>
<gene>
    <name evidence="2" type="ORF">VC82_106</name>
</gene>
<dbReference type="AlphaFoldDB" id="A0A0D5YPI5"/>
<dbReference type="SUPFAM" id="SSF51658">
    <property type="entry name" value="Xylose isomerase-like"/>
    <property type="match status" value="1"/>
</dbReference>
<proteinExistence type="predicted"/>
<organism evidence="2 3">
    <name type="scientific">Flagellimonas lutaonensis</name>
    <dbReference type="NCBI Taxonomy" id="516051"/>
    <lineage>
        <taxon>Bacteria</taxon>
        <taxon>Pseudomonadati</taxon>
        <taxon>Bacteroidota</taxon>
        <taxon>Flavobacteriia</taxon>
        <taxon>Flavobacteriales</taxon>
        <taxon>Flavobacteriaceae</taxon>
        <taxon>Flagellimonas</taxon>
    </lineage>
</organism>
<evidence type="ECO:0000313" key="2">
    <source>
        <dbReference type="EMBL" id="AKA33798.1"/>
    </source>
</evidence>
<dbReference type="PATRIC" id="fig|516051.4.peg.110"/>
<evidence type="ECO:0000259" key="1">
    <source>
        <dbReference type="Pfam" id="PF01261"/>
    </source>
</evidence>
<dbReference type="PANTHER" id="PTHR12110:SF41">
    <property type="entry name" value="INOSOSE DEHYDRATASE"/>
    <property type="match status" value="1"/>
</dbReference>
<dbReference type="Proteomes" id="UP000032726">
    <property type="component" value="Chromosome"/>
</dbReference>
<sequence>MKRNTFLQHLGLLSMGGTLLPHSMFGQLNAEPKLLEAIGIQLFSLPFLLEKDFIQAIAMLSRMGYKEIEMYGPYPFSSEAAYQRWNAVTPHLGFSGSGYFGLSEKEVKAILDEHGITVPAMHTDLVTLENHVVELDKAAKSIGFKYIGLPAIPDERRKTLDDYKEMADTFNSIGEQAQQEGLMFYYHNHGYGLNEIEGQIPFEVLIDNTDPDLVFLEMDLFWTLAGKANPIDYLKKYSGRYHLMHVKDMKEQISFSGDGGNSSQWIELFPNMTTVGNGVVDFNTIIPIAKENGVKHFFVEQDMVQNPEIALKKSFDYLSSL</sequence>
<protein>
    <submittedName>
        <fullName evidence="2">Xylose isomerase</fullName>
    </submittedName>
</protein>
<keyword evidence="2" id="KW-0413">Isomerase</keyword>